<dbReference type="EMBL" id="RHLK01000003">
    <property type="protein sequence ID" value="MVO99689.1"/>
    <property type="molecule type" value="Genomic_DNA"/>
</dbReference>
<dbReference type="PANTHER" id="PTHR30404">
    <property type="entry name" value="N-ACETYLMURAMOYL-L-ALANINE AMIDASE"/>
    <property type="match status" value="1"/>
</dbReference>
<dbReference type="RefSeq" id="WP_157334776.1">
    <property type="nucleotide sequence ID" value="NZ_RHLK01000003.1"/>
</dbReference>
<evidence type="ECO:0000259" key="2">
    <source>
        <dbReference type="PROSITE" id="PS51272"/>
    </source>
</evidence>
<dbReference type="GO" id="GO:0008745">
    <property type="term" value="F:N-acetylmuramoyl-L-alanine amidase activity"/>
    <property type="evidence" value="ECO:0007669"/>
    <property type="project" value="InterPro"/>
</dbReference>
<dbReference type="Pfam" id="PF00395">
    <property type="entry name" value="SLH"/>
    <property type="match status" value="3"/>
</dbReference>
<dbReference type="SUPFAM" id="SSF53187">
    <property type="entry name" value="Zn-dependent exopeptidases"/>
    <property type="match status" value="1"/>
</dbReference>
<dbReference type="InterPro" id="IPR050695">
    <property type="entry name" value="N-acetylmuramoyl_amidase_3"/>
</dbReference>
<name>A0A7X3FH78_9BACL</name>
<keyword evidence="4" id="KW-1185">Reference proteome</keyword>
<comment type="caution">
    <text evidence="3">The sequence shown here is derived from an EMBL/GenBank/DDBJ whole genome shotgun (WGS) entry which is preliminary data.</text>
</comment>
<feature type="domain" description="SLH" evidence="2">
    <location>
        <begin position="279"/>
        <end position="342"/>
    </location>
</feature>
<dbReference type="GO" id="GO:0009253">
    <property type="term" value="P:peptidoglycan catabolic process"/>
    <property type="evidence" value="ECO:0007669"/>
    <property type="project" value="InterPro"/>
</dbReference>
<proteinExistence type="predicted"/>
<dbReference type="PANTHER" id="PTHR30404:SF0">
    <property type="entry name" value="N-ACETYLMURAMOYL-L-ALANINE AMIDASE AMIC"/>
    <property type="match status" value="1"/>
</dbReference>
<evidence type="ECO:0000313" key="4">
    <source>
        <dbReference type="Proteomes" id="UP000490800"/>
    </source>
</evidence>
<feature type="domain" description="SLH" evidence="2">
    <location>
        <begin position="214"/>
        <end position="276"/>
    </location>
</feature>
<reference evidence="3 4" key="1">
    <citation type="journal article" date="2019" name="Microorganisms">
        <title>Paenibacillus lutrae sp. nov., A Chitinolytic Species Isolated from A River Otter in Castril Natural Park, Granada, Spain.</title>
        <authorList>
            <person name="Rodriguez M."/>
            <person name="Reina J.C."/>
            <person name="Bejar V."/>
            <person name="Llamas I."/>
        </authorList>
    </citation>
    <scope>NUCLEOTIDE SEQUENCE [LARGE SCALE GENOMIC DNA]</scope>
    <source>
        <strain evidence="3 4">N10</strain>
    </source>
</reference>
<sequence length="402" mass="44032">MGKSSKLLWLTLVLLLVFPYEAMAYKVVVDPGHGGSDPGAIGVNGLKEKTVNLDISLKLRDELRKKGIQVVMTRSDDRYLALADRVEFTNAQKADILVSVHANSNPSSSPGGSQVLYYDSAYPQASYPASPEMEALTPYSKQLAQKVLNSVLKQTGLKDQGLVPSAVYVVRKGTIPSVLVETAFLSNSKEAAMLADSAFRQKMAKAIADGIAEFQPPVFADTSVHWAKDAILRMKNKGWMEGIGNLFEPNRALTRAEFVTVMDRVFHLDGLTADGPDNEVPVFSDLKSNHWSYTVMSKAVRLGLLNGYEDHTVRPNQPITRGEVAAVFQRLRQMTGVPTQTPPSGSFVFNDVPASAWYAPAVFTLKKSGIIDGVTNTEFKPNRYISRAEIAAMMDRYAANQP</sequence>
<dbReference type="InterPro" id="IPR001119">
    <property type="entry name" value="SLH_dom"/>
</dbReference>
<dbReference type="PROSITE" id="PS51272">
    <property type="entry name" value="SLH"/>
    <property type="match status" value="3"/>
</dbReference>
<dbReference type="Gene3D" id="3.40.630.40">
    <property type="entry name" value="Zn-dependent exopeptidases"/>
    <property type="match status" value="1"/>
</dbReference>
<evidence type="ECO:0000313" key="3">
    <source>
        <dbReference type="EMBL" id="MVO99689.1"/>
    </source>
</evidence>
<dbReference type="OrthoDB" id="9763643at2"/>
<evidence type="ECO:0000256" key="1">
    <source>
        <dbReference type="ARBA" id="ARBA00022801"/>
    </source>
</evidence>
<dbReference type="GO" id="GO:0030288">
    <property type="term" value="C:outer membrane-bounded periplasmic space"/>
    <property type="evidence" value="ECO:0007669"/>
    <property type="project" value="TreeGrafter"/>
</dbReference>
<dbReference type="InterPro" id="IPR002508">
    <property type="entry name" value="MurNAc-LAA_cat"/>
</dbReference>
<keyword evidence="1" id="KW-0378">Hydrolase</keyword>
<protein>
    <submittedName>
        <fullName evidence="3">N-acetylmuramoyl-L-alanine amidase</fullName>
    </submittedName>
</protein>
<dbReference type="SMART" id="SM00646">
    <property type="entry name" value="Ami_3"/>
    <property type="match status" value="1"/>
</dbReference>
<feature type="domain" description="SLH" evidence="2">
    <location>
        <begin position="345"/>
        <end position="402"/>
    </location>
</feature>
<dbReference type="Pfam" id="PF01520">
    <property type="entry name" value="Amidase_3"/>
    <property type="match status" value="1"/>
</dbReference>
<dbReference type="Proteomes" id="UP000490800">
    <property type="component" value="Unassembled WGS sequence"/>
</dbReference>
<organism evidence="3 4">
    <name type="scientific">Paenibacillus lutrae</name>
    <dbReference type="NCBI Taxonomy" id="2078573"/>
    <lineage>
        <taxon>Bacteria</taxon>
        <taxon>Bacillati</taxon>
        <taxon>Bacillota</taxon>
        <taxon>Bacilli</taxon>
        <taxon>Bacillales</taxon>
        <taxon>Paenibacillaceae</taxon>
        <taxon>Paenibacillus</taxon>
    </lineage>
</organism>
<dbReference type="CDD" id="cd02696">
    <property type="entry name" value="MurNAc-LAA"/>
    <property type="match status" value="1"/>
</dbReference>
<dbReference type="AlphaFoldDB" id="A0A7X3FH78"/>
<accession>A0A7X3FH78</accession>
<gene>
    <name evidence="3" type="ORF">EDM21_09110</name>
</gene>